<dbReference type="Gene3D" id="3.30.450.20">
    <property type="entry name" value="PAS domain"/>
    <property type="match status" value="2"/>
</dbReference>
<dbReference type="InterPro" id="IPR000160">
    <property type="entry name" value="GGDEF_dom"/>
</dbReference>
<dbReference type="GO" id="GO:0052621">
    <property type="term" value="F:diguanylate cyclase activity"/>
    <property type="evidence" value="ECO:0007669"/>
    <property type="project" value="UniProtKB-EC"/>
</dbReference>
<dbReference type="Pfam" id="PF00990">
    <property type="entry name" value="GGDEF"/>
    <property type="match status" value="1"/>
</dbReference>
<comment type="catalytic activity">
    <reaction evidence="4">
        <text>2 GTP = 3',3'-c-di-GMP + 2 diphosphate</text>
        <dbReference type="Rhea" id="RHEA:24898"/>
        <dbReference type="ChEBI" id="CHEBI:33019"/>
        <dbReference type="ChEBI" id="CHEBI:37565"/>
        <dbReference type="ChEBI" id="CHEBI:58805"/>
        <dbReference type="EC" id="2.7.7.65"/>
    </reaction>
</comment>
<dbReference type="InterPro" id="IPR043128">
    <property type="entry name" value="Rev_trsase/Diguanyl_cyclase"/>
</dbReference>
<evidence type="ECO:0000256" key="5">
    <source>
        <dbReference type="SAM" id="Phobius"/>
    </source>
</evidence>
<dbReference type="PROSITE" id="PS50887">
    <property type="entry name" value="GGDEF"/>
    <property type="match status" value="1"/>
</dbReference>
<dbReference type="InterPro" id="IPR050469">
    <property type="entry name" value="Diguanylate_Cyclase"/>
</dbReference>
<dbReference type="Proteomes" id="UP000030853">
    <property type="component" value="Unassembled WGS sequence"/>
</dbReference>
<dbReference type="CDD" id="cd12915">
    <property type="entry name" value="PDC2_DGC_like"/>
    <property type="match status" value="1"/>
</dbReference>
<gene>
    <name evidence="7" type="ORF">QU24_00060</name>
</gene>
<feature type="transmembrane region" description="Helical" evidence="5">
    <location>
        <begin position="288"/>
        <end position="306"/>
    </location>
</feature>
<dbReference type="Pfam" id="PF22588">
    <property type="entry name" value="dCache_1_like"/>
    <property type="match status" value="1"/>
</dbReference>
<dbReference type="EMBL" id="JTJJ01000001">
    <property type="protein sequence ID" value="KHJ70130.1"/>
    <property type="molecule type" value="Genomic_DNA"/>
</dbReference>
<accession>A0A0B1RGE3</accession>
<dbReference type="InterPro" id="IPR029787">
    <property type="entry name" value="Nucleotide_cyclase"/>
</dbReference>
<organism evidence="7 8">
    <name type="scientific">Pantoea rodasii</name>
    <dbReference type="NCBI Taxonomy" id="1076549"/>
    <lineage>
        <taxon>Bacteria</taxon>
        <taxon>Pseudomonadati</taxon>
        <taxon>Pseudomonadota</taxon>
        <taxon>Gammaproteobacteria</taxon>
        <taxon>Enterobacterales</taxon>
        <taxon>Erwiniaceae</taxon>
        <taxon>Pantoea</taxon>
    </lineage>
</organism>
<keyword evidence="5" id="KW-1133">Transmembrane helix</keyword>
<dbReference type="GO" id="GO:0005886">
    <property type="term" value="C:plasma membrane"/>
    <property type="evidence" value="ECO:0007669"/>
    <property type="project" value="TreeGrafter"/>
</dbReference>
<dbReference type="CDD" id="cd01949">
    <property type="entry name" value="GGDEF"/>
    <property type="match status" value="1"/>
</dbReference>
<dbReference type="GO" id="GO:0043709">
    <property type="term" value="P:cell adhesion involved in single-species biofilm formation"/>
    <property type="evidence" value="ECO:0007669"/>
    <property type="project" value="TreeGrafter"/>
</dbReference>
<dbReference type="EC" id="2.7.7.65" evidence="3"/>
<evidence type="ECO:0000256" key="4">
    <source>
        <dbReference type="ARBA" id="ARBA00034247"/>
    </source>
</evidence>
<dbReference type="FunFam" id="3.30.70.270:FF:000001">
    <property type="entry name" value="Diguanylate cyclase domain protein"/>
    <property type="match status" value="1"/>
</dbReference>
<dbReference type="Gene3D" id="3.30.70.270">
    <property type="match status" value="1"/>
</dbReference>
<dbReference type="NCBIfam" id="TIGR00254">
    <property type="entry name" value="GGDEF"/>
    <property type="match status" value="1"/>
</dbReference>
<dbReference type="AlphaFoldDB" id="A0A0B1RGE3"/>
<dbReference type="PANTHER" id="PTHR45138:SF9">
    <property type="entry name" value="DIGUANYLATE CYCLASE DGCM-RELATED"/>
    <property type="match status" value="1"/>
</dbReference>
<dbReference type="GO" id="GO:1902201">
    <property type="term" value="P:negative regulation of bacterial-type flagellum-dependent cell motility"/>
    <property type="evidence" value="ECO:0007669"/>
    <property type="project" value="TreeGrafter"/>
</dbReference>
<evidence type="ECO:0000256" key="2">
    <source>
        <dbReference type="ARBA" id="ARBA00004665"/>
    </source>
</evidence>
<dbReference type="SMART" id="SM00267">
    <property type="entry name" value="GGDEF"/>
    <property type="match status" value="1"/>
</dbReference>
<comment type="cofactor">
    <cofactor evidence="1">
        <name>Mg(2+)</name>
        <dbReference type="ChEBI" id="CHEBI:18420"/>
    </cofactor>
</comment>
<keyword evidence="5" id="KW-0472">Membrane</keyword>
<evidence type="ECO:0000313" key="8">
    <source>
        <dbReference type="Proteomes" id="UP000030853"/>
    </source>
</evidence>
<evidence type="ECO:0000256" key="1">
    <source>
        <dbReference type="ARBA" id="ARBA00001946"/>
    </source>
</evidence>
<evidence type="ECO:0000256" key="3">
    <source>
        <dbReference type="ARBA" id="ARBA00012528"/>
    </source>
</evidence>
<name>A0A0B1RGE3_9GAMM</name>
<proteinExistence type="predicted"/>
<dbReference type="InterPro" id="IPR054327">
    <property type="entry name" value="His-kinase-like_sensor"/>
</dbReference>
<sequence>MLKTSLGRSMAVFLLLVSLLVIAINAWSLWHSWQQHLTEKEEDARNLSLSLAKQAEDAFLQVDITLADAVRQLRQNGNEFAATPQFLHQIKDQQSKLPQLHGLFVYDTAGHWVASSGNFVPTNASNADRDYFIWHQTHDSLDIHISHVIRSRSTGDLVIPVSVRLNDSAGKFAGVALATVKVDYFRQYYSYYTLGEKDALGLILADATALYIRPFPDSYIGRTLSASPLFKTELKAASSGSATWKSTLDGVERVFGYARLERYPLIVTAGYDLSRLRMEWLTANLTNVLLNIVLLFTIAGMGLFVLRQVGTNVRNQIELTHVRDELTTINHTLQSLALVDGLTGLANRRQFDALLEQALLRSEKTGDPLSLVMIDIDYFKRYNDTYGHVAGDECLQDVALALKDSVHYHGDVVARYGGEEFAIILPCTSPLEAQKVAERAVSLVAETGIAHESTELTTGVVTVSAGYSTLTSTGQPGEAEQLKLDADKALYQAKRGGRNRAMA</sequence>
<comment type="pathway">
    <text evidence="2">Purine metabolism; 3',5'-cyclic di-GMP biosynthesis.</text>
</comment>
<protein>
    <recommendedName>
        <fullName evidence="3">diguanylate cyclase</fullName>
        <ecNumber evidence="3">2.7.7.65</ecNumber>
    </recommendedName>
</protein>
<feature type="domain" description="GGDEF" evidence="6">
    <location>
        <begin position="367"/>
        <end position="503"/>
    </location>
</feature>
<dbReference type="SUPFAM" id="SSF55073">
    <property type="entry name" value="Nucleotide cyclase"/>
    <property type="match status" value="1"/>
</dbReference>
<evidence type="ECO:0000313" key="7">
    <source>
        <dbReference type="EMBL" id="KHJ70130.1"/>
    </source>
</evidence>
<comment type="caution">
    <text evidence="7">The sequence shown here is derived from an EMBL/GenBank/DDBJ whole genome shotgun (WGS) entry which is preliminary data.</text>
</comment>
<dbReference type="CDD" id="cd12914">
    <property type="entry name" value="PDC1_DGC_like"/>
    <property type="match status" value="1"/>
</dbReference>
<evidence type="ECO:0000259" key="6">
    <source>
        <dbReference type="PROSITE" id="PS50887"/>
    </source>
</evidence>
<dbReference type="PANTHER" id="PTHR45138">
    <property type="entry name" value="REGULATORY COMPONENTS OF SENSORY TRANSDUCTION SYSTEM"/>
    <property type="match status" value="1"/>
</dbReference>
<reference evidence="7 8" key="1">
    <citation type="submission" date="2014-11" db="EMBL/GenBank/DDBJ databases">
        <title>Genome sequencing of Pantoea rodasii ND03.</title>
        <authorList>
            <person name="Muhamad Yunos N.Y."/>
            <person name="Chan K.-G."/>
        </authorList>
    </citation>
    <scope>NUCLEOTIDE SEQUENCE [LARGE SCALE GENOMIC DNA]</scope>
    <source>
        <strain evidence="7 8">ND03</strain>
    </source>
</reference>
<keyword evidence="5" id="KW-0812">Transmembrane</keyword>